<evidence type="ECO:0000256" key="2">
    <source>
        <dbReference type="ARBA" id="ARBA00023002"/>
    </source>
</evidence>
<dbReference type="GO" id="GO:0000166">
    <property type="term" value="F:nucleotide binding"/>
    <property type="evidence" value="ECO:0007669"/>
    <property type="project" value="InterPro"/>
</dbReference>
<reference evidence="5 6" key="1">
    <citation type="submission" date="2018-05" db="EMBL/GenBank/DDBJ databases">
        <title>The Hungate 1000. A catalogue of reference genomes from the rumen microbiome.</title>
        <authorList>
            <person name="Kelly W."/>
        </authorList>
    </citation>
    <scope>NUCLEOTIDE SEQUENCE [LARGE SCALE GENOMIC DNA]</scope>
    <source>
        <strain evidence="5 6">NLAE-zl-C242</strain>
    </source>
</reference>
<evidence type="ECO:0000313" key="6">
    <source>
        <dbReference type="Proteomes" id="UP000245845"/>
    </source>
</evidence>
<gene>
    <name evidence="5" type="ORF">A8806_12162</name>
</gene>
<dbReference type="Proteomes" id="UP000245845">
    <property type="component" value="Unassembled WGS sequence"/>
</dbReference>
<evidence type="ECO:0000313" key="5">
    <source>
        <dbReference type="EMBL" id="PWJ20746.1"/>
    </source>
</evidence>
<organism evidence="5 6">
    <name type="scientific">Faecalicatena orotica</name>
    <dbReference type="NCBI Taxonomy" id="1544"/>
    <lineage>
        <taxon>Bacteria</taxon>
        <taxon>Bacillati</taxon>
        <taxon>Bacillota</taxon>
        <taxon>Clostridia</taxon>
        <taxon>Lachnospirales</taxon>
        <taxon>Lachnospiraceae</taxon>
        <taxon>Faecalicatena</taxon>
    </lineage>
</organism>
<protein>
    <submittedName>
        <fullName evidence="5">Putative dehydrogenase</fullName>
    </submittedName>
</protein>
<dbReference type="Pfam" id="PF01408">
    <property type="entry name" value="GFO_IDH_MocA"/>
    <property type="match status" value="1"/>
</dbReference>
<accession>A0A2Y9BLY5</accession>
<feature type="domain" description="GFO/IDH/MocA-like oxidoreductase" evidence="4">
    <location>
        <begin position="152"/>
        <end position="266"/>
    </location>
</feature>
<dbReference type="Pfam" id="PF22725">
    <property type="entry name" value="GFO_IDH_MocA_C3"/>
    <property type="match status" value="1"/>
</dbReference>
<dbReference type="InterPro" id="IPR050984">
    <property type="entry name" value="Gfo/Idh/MocA_domain"/>
</dbReference>
<dbReference type="OrthoDB" id="9783105at2"/>
<dbReference type="SUPFAM" id="SSF55347">
    <property type="entry name" value="Glyceraldehyde-3-phosphate dehydrogenase-like, C-terminal domain"/>
    <property type="match status" value="1"/>
</dbReference>
<dbReference type="InterPro" id="IPR000683">
    <property type="entry name" value="Gfo/Idh/MocA-like_OxRdtase_N"/>
</dbReference>
<keyword evidence="6" id="KW-1185">Reference proteome</keyword>
<dbReference type="RefSeq" id="WP_109733765.1">
    <property type="nucleotide sequence ID" value="NZ_BAAACK010000008.1"/>
</dbReference>
<dbReference type="PANTHER" id="PTHR22604:SF105">
    <property type="entry name" value="TRANS-1,2-DIHYDROBENZENE-1,2-DIOL DEHYDROGENASE"/>
    <property type="match status" value="1"/>
</dbReference>
<dbReference type="GO" id="GO:0016491">
    <property type="term" value="F:oxidoreductase activity"/>
    <property type="evidence" value="ECO:0007669"/>
    <property type="project" value="UniProtKB-KW"/>
</dbReference>
<proteinExistence type="inferred from homology"/>
<keyword evidence="2" id="KW-0560">Oxidoreductase</keyword>
<sequence length="348" mass="40792">MDVIKKINTRFKDYKNSRRPKKNPIKWGIIGTGYMATTFCRAIQGNEKSIVSAVYSRTNEKGKTFAKRFNIPFSTNKFQDFFDGNKFDIVYIATPTHHHYEHVKKCLCAGFNVLCEKPLVTSLKNFDELQEIARKNKCFLMEGMWSKCLPTFAQAQKWIKEKRIGSIELIRVDFYKNQIRMNPDQYISKNDYGVLNDYGIYALSFPQEFLSGKYIMSWNKRIIENNIDTDWAIILDSTESKAFLNISSNFKGESRARIYGNDGSIEFGSQFNRTNTVSLYNRQGNLLERKTYQYIFDGFEYQVNEVHSCLQTGRLESNLIPLKKTRQTLLIMSILRKENDERRREIQI</sequence>
<dbReference type="SUPFAM" id="SSF51735">
    <property type="entry name" value="NAD(P)-binding Rossmann-fold domains"/>
    <property type="match status" value="1"/>
</dbReference>
<dbReference type="EMBL" id="QGDL01000021">
    <property type="protein sequence ID" value="PWJ20746.1"/>
    <property type="molecule type" value="Genomic_DNA"/>
</dbReference>
<dbReference type="InterPro" id="IPR036291">
    <property type="entry name" value="NAD(P)-bd_dom_sf"/>
</dbReference>
<dbReference type="PANTHER" id="PTHR22604">
    <property type="entry name" value="OXIDOREDUCTASES"/>
    <property type="match status" value="1"/>
</dbReference>
<comment type="similarity">
    <text evidence="1">Belongs to the Gfo/Idh/MocA family.</text>
</comment>
<dbReference type="Gene3D" id="3.30.360.10">
    <property type="entry name" value="Dihydrodipicolinate Reductase, domain 2"/>
    <property type="match status" value="1"/>
</dbReference>
<dbReference type="InterPro" id="IPR055170">
    <property type="entry name" value="GFO_IDH_MocA-like_dom"/>
</dbReference>
<dbReference type="AlphaFoldDB" id="A0A2Y9BLY5"/>
<comment type="caution">
    <text evidence="5">The sequence shown here is derived from an EMBL/GenBank/DDBJ whole genome shotgun (WGS) entry which is preliminary data.</text>
</comment>
<feature type="domain" description="Gfo/Idh/MocA-like oxidoreductase N-terminal" evidence="3">
    <location>
        <begin position="25"/>
        <end position="143"/>
    </location>
</feature>
<evidence type="ECO:0000256" key="1">
    <source>
        <dbReference type="ARBA" id="ARBA00010928"/>
    </source>
</evidence>
<dbReference type="Gene3D" id="3.40.50.720">
    <property type="entry name" value="NAD(P)-binding Rossmann-like Domain"/>
    <property type="match status" value="1"/>
</dbReference>
<evidence type="ECO:0000259" key="3">
    <source>
        <dbReference type="Pfam" id="PF01408"/>
    </source>
</evidence>
<evidence type="ECO:0000259" key="4">
    <source>
        <dbReference type="Pfam" id="PF22725"/>
    </source>
</evidence>
<name>A0A2Y9BLY5_9FIRM</name>